<evidence type="ECO:0000313" key="21">
    <source>
        <dbReference type="Proteomes" id="UP000273443"/>
    </source>
</evidence>
<dbReference type="Proteomes" id="UP000594632">
    <property type="component" value="Chromosome"/>
</dbReference>
<evidence type="ECO:0000313" key="12">
    <source>
        <dbReference type="EMBL" id="QPG48879.1"/>
    </source>
</evidence>
<evidence type="ECO:0000313" key="16">
    <source>
        <dbReference type="Proteomes" id="UP000033106"/>
    </source>
</evidence>
<evidence type="ECO:0000313" key="20">
    <source>
        <dbReference type="Proteomes" id="UP000273194"/>
    </source>
</evidence>
<evidence type="ECO:0000313" key="9">
    <source>
        <dbReference type="EMBL" id="AZF79454.1"/>
    </source>
</evidence>
<dbReference type="EMBL" id="CP033239">
    <property type="protein sequence ID" value="AZF79454.1"/>
    <property type="molecule type" value="Genomic_DNA"/>
</dbReference>
<evidence type="ECO:0000313" key="14">
    <source>
        <dbReference type="Proteomes" id="UP000033057"/>
    </source>
</evidence>
<reference evidence="14 15" key="1">
    <citation type="journal article" date="2015" name="Genome Announc.">
        <title>Complete Genome Sequence of Sulfolobus solfataricus Strain 98/2 and Evolved Derivatives.</title>
        <authorList>
            <person name="McCarthy S."/>
            <person name="Gradnigo J."/>
            <person name="Johnson T."/>
            <person name="Payne S."/>
            <person name="Lipzen A."/>
            <person name="Martin J."/>
            <person name="Schackwitz W."/>
            <person name="Moriyama E."/>
            <person name="Blum P."/>
        </authorList>
    </citation>
    <scope>NUCLEOTIDE SEQUENCE [LARGE SCALE GENOMIC DNA]</scope>
    <source>
        <strain evidence="14">98/2 SULC</strain>
        <strain evidence="2">SARC-B</strain>
        <strain evidence="3">SARC-C</strain>
        <strain evidence="4 16">SULA</strain>
        <strain evidence="15">SULB</strain>
    </source>
</reference>
<dbReference type="Proteomes" id="UP000278715">
    <property type="component" value="Chromosome"/>
</dbReference>
<evidence type="ECO:0000313" key="15">
    <source>
        <dbReference type="Proteomes" id="UP000033085"/>
    </source>
</evidence>
<dbReference type="Proteomes" id="UP000282269">
    <property type="component" value="Chromosome"/>
</dbReference>
<dbReference type="Proteomes" id="UP000033057">
    <property type="component" value="Chromosome"/>
</dbReference>
<evidence type="ECO:0000313" key="13">
    <source>
        <dbReference type="EMBL" id="SAI85144.1"/>
    </source>
</evidence>
<evidence type="ECO:0000313" key="6">
    <source>
        <dbReference type="EMBL" id="AZF71604.1"/>
    </source>
</evidence>
<dbReference type="EMBL" id="CP011056">
    <property type="protein sequence ID" value="AKA77199.1"/>
    <property type="molecule type" value="Genomic_DNA"/>
</dbReference>
<feature type="transmembrane region" description="Helical" evidence="1">
    <location>
        <begin position="6"/>
        <end position="23"/>
    </location>
</feature>
<evidence type="ECO:0000313" key="7">
    <source>
        <dbReference type="EMBL" id="AZF74224.1"/>
    </source>
</evidence>
<dbReference type="KEGG" id="ssof:SULC_2340"/>
<dbReference type="KEGG" id="ssol:SULB_2343"/>
<dbReference type="KEGG" id="ssoa:SULA_2342"/>
<evidence type="ECO:0000313" key="5">
    <source>
        <dbReference type="EMBL" id="AZF68984.1"/>
    </source>
</evidence>
<proteinExistence type="predicted"/>
<evidence type="ECO:0000313" key="23">
    <source>
        <dbReference type="Proteomes" id="UP000278715"/>
    </source>
</evidence>
<gene>
    <name evidence="12" type="ORF">HFC64_02010</name>
    <name evidence="13" type="ORF">SSOP1_1590</name>
    <name evidence="4" type="ORF">SULA_2342</name>
    <name evidence="2" type="ORF">SULB_2343</name>
    <name evidence="3" type="ORF">SULC_2340</name>
    <name evidence="5" type="ORF">SULG_11855</name>
    <name evidence="6" type="ORF">SULH_11855</name>
    <name evidence="7" type="ORF">SULI_11855</name>
    <name evidence="8" type="ORF">SULM_11845</name>
    <name evidence="9" type="ORF">SULN_11845</name>
    <name evidence="10" type="ORF">SULO_11855</name>
    <name evidence="11" type="ORF">SULZ_11855</name>
</gene>
<dbReference type="Proteomes" id="UP000275843">
    <property type="component" value="Chromosome"/>
</dbReference>
<dbReference type="EMBL" id="CP033237">
    <property type="protein sequence ID" value="AZF74224.1"/>
    <property type="molecule type" value="Genomic_DNA"/>
</dbReference>
<feature type="transmembrane region" description="Helical" evidence="1">
    <location>
        <begin position="30"/>
        <end position="54"/>
    </location>
</feature>
<name>A0A0E3KCL9_SACSO</name>
<organism evidence="3 14">
    <name type="scientific">Saccharolobus solfataricus</name>
    <name type="common">Sulfolobus solfataricus</name>
    <dbReference type="NCBI Taxonomy" id="2287"/>
    <lineage>
        <taxon>Archaea</taxon>
        <taxon>Thermoproteota</taxon>
        <taxon>Thermoprotei</taxon>
        <taxon>Sulfolobales</taxon>
        <taxon>Sulfolobaceae</taxon>
        <taxon>Saccharolobus</taxon>
    </lineage>
</organism>
<dbReference type="EMBL" id="CP050869">
    <property type="protein sequence ID" value="QPG48879.1"/>
    <property type="molecule type" value="Genomic_DNA"/>
</dbReference>
<protein>
    <submittedName>
        <fullName evidence="3">Uncharacterized protein</fullName>
    </submittedName>
</protein>
<dbReference type="EMBL" id="CP033241">
    <property type="protein sequence ID" value="AZF84642.1"/>
    <property type="molecule type" value="Genomic_DNA"/>
</dbReference>
<dbReference type="Proteomes" id="UP000033106">
    <property type="component" value="Chromosome"/>
</dbReference>
<evidence type="ECO:0000313" key="4">
    <source>
        <dbReference type="EMBL" id="AKA79891.1"/>
    </source>
</evidence>
<dbReference type="Proteomes" id="UP000033085">
    <property type="component" value="Chromosome"/>
</dbReference>
<dbReference type="AlphaFoldDB" id="A0A0E3KCL9"/>
<evidence type="ECO:0000313" key="2">
    <source>
        <dbReference type="EMBL" id="AKA74503.1"/>
    </source>
</evidence>
<dbReference type="Proteomes" id="UP000273443">
    <property type="component" value="Chromosome"/>
</dbReference>
<accession>A0A0E3KCL9</accession>
<keyword evidence="1" id="KW-0812">Transmembrane</keyword>
<dbReference type="EMBL" id="CP033235">
    <property type="protein sequence ID" value="AZF68984.1"/>
    <property type="molecule type" value="Genomic_DNA"/>
</dbReference>
<dbReference type="Proteomes" id="UP000267993">
    <property type="component" value="Chromosome"/>
</dbReference>
<dbReference type="EMBL" id="CP011057">
    <property type="protein sequence ID" value="AKA79891.1"/>
    <property type="molecule type" value="Genomic_DNA"/>
</dbReference>
<dbReference type="PATRIC" id="fig|2287.6.peg.2454"/>
<evidence type="ECO:0000313" key="25">
    <source>
        <dbReference type="Proteomes" id="UP000594632"/>
    </source>
</evidence>
<dbReference type="EMBL" id="CP033238">
    <property type="protein sequence ID" value="AZF76847.1"/>
    <property type="molecule type" value="Genomic_DNA"/>
</dbReference>
<sequence length="68" mass="7763">MDTFHITILLNWLWIFVIVNQLIQETLVESINYVVVGSIIGMAMGIIIIIFLLVGRGNLVQYNIPTFK</sequence>
<dbReference type="EMBL" id="CP033236">
    <property type="protein sequence ID" value="AZF71604.1"/>
    <property type="molecule type" value="Genomic_DNA"/>
</dbReference>
<evidence type="ECO:0000313" key="18">
    <source>
        <dbReference type="Proteomes" id="UP000267993"/>
    </source>
</evidence>
<evidence type="ECO:0000313" key="8">
    <source>
        <dbReference type="EMBL" id="AZF76847.1"/>
    </source>
</evidence>
<evidence type="ECO:0000313" key="24">
    <source>
        <dbReference type="Proteomes" id="UP000282269"/>
    </source>
</evidence>
<keyword evidence="1" id="KW-1133">Transmembrane helix</keyword>
<reference evidence="3" key="5">
    <citation type="submission" date="2018-10" db="EMBL/GenBank/DDBJ databases">
        <authorList>
            <person name="McCarthy S."/>
            <person name="Gradnigo J."/>
            <person name="Johnson T."/>
            <person name="Payne S."/>
            <person name="Lipzen A."/>
            <person name="Schackwitz W."/>
            <person name="Martin J."/>
            <person name="Moriyama E."/>
            <person name="Blum P."/>
        </authorList>
    </citation>
    <scope>NUCLEOTIDE SEQUENCE</scope>
    <source>
        <strain evidence="2">SARC-B</strain>
        <strain evidence="3">SARC-C</strain>
        <strain evidence="4">SULA</strain>
    </source>
</reference>
<dbReference type="Proteomes" id="UP000269431">
    <property type="component" value="Chromosome"/>
</dbReference>
<reference evidence="17" key="2">
    <citation type="submission" date="2016-04" db="EMBL/GenBank/DDBJ databases">
        <authorList>
            <person name="Shah S.A."/>
            <person name="Garrett R.A."/>
        </authorList>
    </citation>
    <scope>NUCLEOTIDE SEQUENCE [LARGE SCALE GENOMIC DNA]</scope>
    <source>
        <strain evidence="17">ATCC 35091 / DSM 1616 / JCM 8930 / NBRC 15331 / P1</strain>
    </source>
</reference>
<evidence type="ECO:0000313" key="3">
    <source>
        <dbReference type="EMBL" id="AKA77199.1"/>
    </source>
</evidence>
<evidence type="ECO:0000313" key="19">
    <source>
        <dbReference type="Proteomes" id="UP000269431"/>
    </source>
</evidence>
<dbReference type="EMBL" id="CP033240">
    <property type="protein sequence ID" value="AZF82059.1"/>
    <property type="molecule type" value="Genomic_DNA"/>
</dbReference>
<dbReference type="EMBL" id="CP011055">
    <property type="protein sequence ID" value="AKA74503.1"/>
    <property type="molecule type" value="Genomic_DNA"/>
</dbReference>
<dbReference type="Proteomes" id="UP000076770">
    <property type="component" value="Chromosome i"/>
</dbReference>
<evidence type="ECO:0000313" key="17">
    <source>
        <dbReference type="Proteomes" id="UP000076770"/>
    </source>
</evidence>
<reference evidence="18 19" key="4">
    <citation type="journal article" date="2018" name="Proc. Natl. Acad. Sci. U.S.A.">
        <title>Nonmutational mechanism of inheritance in the Archaeon Sulfolobus solfataricus.</title>
        <authorList>
            <person name="Payne S."/>
            <person name="McCarthy S."/>
            <person name="Johnson T."/>
            <person name="North E."/>
            <person name="Blum P."/>
        </authorList>
    </citation>
    <scope>NUCLEOTIDE SEQUENCE [LARGE SCALE GENOMIC DNA]</scope>
    <source>
        <strain evidence="6 18">SARC-H</strain>
        <strain evidence="7 22">SARC-I</strain>
        <strain evidence="9 23">SARC-N</strain>
        <strain evidence="10 24">SARC-O</strain>
        <strain evidence="11 19">SUL120</strain>
        <strain evidence="5 20">SULG</strain>
        <strain evidence="8 21">SULM</strain>
    </source>
</reference>
<dbReference type="EMBL" id="LT549890">
    <property type="protein sequence ID" value="SAI85144.1"/>
    <property type="molecule type" value="Genomic_DNA"/>
</dbReference>
<evidence type="ECO:0000313" key="10">
    <source>
        <dbReference type="EMBL" id="AZF82059.1"/>
    </source>
</evidence>
<evidence type="ECO:0000256" key="1">
    <source>
        <dbReference type="SAM" id="Phobius"/>
    </source>
</evidence>
<evidence type="ECO:0000313" key="11">
    <source>
        <dbReference type="EMBL" id="AZF84642.1"/>
    </source>
</evidence>
<dbReference type="Proteomes" id="UP000273194">
    <property type="component" value="Chromosome"/>
</dbReference>
<keyword evidence="1" id="KW-0472">Membrane</keyword>
<reference evidence="12 25" key="6">
    <citation type="journal article" date="2020" name="Nat. Commun.">
        <title>The structures of two archaeal type IV pili illuminate evolutionary relationships.</title>
        <authorList>
            <person name="Wang F."/>
            <person name="Baquero D.P."/>
            <person name="Su Z."/>
            <person name="Beltran L.C."/>
            <person name="Prangishvili D."/>
            <person name="Krupovic M."/>
            <person name="Egelman E.H."/>
        </authorList>
    </citation>
    <scope>NUCLEOTIDE SEQUENCE [LARGE SCALE GENOMIC DNA]</scope>
    <source>
        <strain evidence="12 25">POZ149</strain>
    </source>
</reference>
<reference evidence="13" key="3">
    <citation type="submission" date="2016-04" db="EMBL/GenBank/DDBJ databases">
        <authorList>
            <person name="Evans L.H."/>
            <person name="Alamgir A."/>
            <person name="Owens N."/>
            <person name="Weber N.D."/>
            <person name="Virtaneva K."/>
            <person name="Barbian K."/>
            <person name="Babar A."/>
            <person name="Rosenke K."/>
        </authorList>
    </citation>
    <scope>NUCLEOTIDE SEQUENCE</scope>
    <source>
        <strain evidence="13">P1</strain>
    </source>
</reference>
<evidence type="ECO:0000313" key="22">
    <source>
        <dbReference type="Proteomes" id="UP000275843"/>
    </source>
</evidence>